<name>A0AC60PK71_IXOPE</name>
<dbReference type="EMBL" id="JABSTQ010010392">
    <property type="protein sequence ID" value="KAG0421287.1"/>
    <property type="molecule type" value="Genomic_DNA"/>
</dbReference>
<evidence type="ECO:0000313" key="2">
    <source>
        <dbReference type="Proteomes" id="UP000805193"/>
    </source>
</evidence>
<sequence length="135" mass="14696">MAAPTAILGNRVPTLSIADLVARSTLRAGLWELLTTLRAQNPEVQLEARPPSRTASAPEALHVLRQRARQGAPARDRPRWETEAPACLVRGGGGKNEESWDDERREIGKGLLRGERAKTDVRGGGDRDGARATDR</sequence>
<comment type="caution">
    <text evidence="1">The sequence shown here is derived from an EMBL/GenBank/DDBJ whole genome shotgun (WGS) entry which is preliminary data.</text>
</comment>
<keyword evidence="2" id="KW-1185">Reference proteome</keyword>
<proteinExistence type="predicted"/>
<protein>
    <submittedName>
        <fullName evidence="1">Uncharacterized protein</fullName>
    </submittedName>
</protein>
<gene>
    <name evidence="1" type="ORF">HPB47_002813</name>
</gene>
<accession>A0AC60PK71</accession>
<reference evidence="1 2" key="1">
    <citation type="journal article" date="2020" name="Cell">
        <title>Large-Scale Comparative Analyses of Tick Genomes Elucidate Their Genetic Diversity and Vector Capacities.</title>
        <authorList>
            <consortium name="Tick Genome and Microbiome Consortium (TIGMIC)"/>
            <person name="Jia N."/>
            <person name="Wang J."/>
            <person name="Shi W."/>
            <person name="Du L."/>
            <person name="Sun Y."/>
            <person name="Zhan W."/>
            <person name="Jiang J.F."/>
            <person name="Wang Q."/>
            <person name="Zhang B."/>
            <person name="Ji P."/>
            <person name="Bell-Sakyi L."/>
            <person name="Cui X.M."/>
            <person name="Yuan T.T."/>
            <person name="Jiang B.G."/>
            <person name="Yang W.F."/>
            <person name="Lam T.T."/>
            <person name="Chang Q.C."/>
            <person name="Ding S.J."/>
            <person name="Wang X.J."/>
            <person name="Zhu J.G."/>
            <person name="Ruan X.D."/>
            <person name="Zhao L."/>
            <person name="Wei J.T."/>
            <person name="Ye R.Z."/>
            <person name="Que T.C."/>
            <person name="Du C.H."/>
            <person name="Zhou Y.H."/>
            <person name="Cheng J.X."/>
            <person name="Dai P.F."/>
            <person name="Guo W.B."/>
            <person name="Han X.H."/>
            <person name="Huang E.J."/>
            <person name="Li L.F."/>
            <person name="Wei W."/>
            <person name="Gao Y.C."/>
            <person name="Liu J.Z."/>
            <person name="Shao H.Z."/>
            <person name="Wang X."/>
            <person name="Wang C.C."/>
            <person name="Yang T.C."/>
            <person name="Huo Q.B."/>
            <person name="Li W."/>
            <person name="Chen H.Y."/>
            <person name="Chen S.E."/>
            <person name="Zhou L.G."/>
            <person name="Ni X.B."/>
            <person name="Tian J.H."/>
            <person name="Sheng Y."/>
            <person name="Liu T."/>
            <person name="Pan Y.S."/>
            <person name="Xia L.Y."/>
            <person name="Li J."/>
            <person name="Zhao F."/>
            <person name="Cao W.C."/>
        </authorList>
    </citation>
    <scope>NUCLEOTIDE SEQUENCE [LARGE SCALE GENOMIC DNA]</scope>
    <source>
        <strain evidence="1">Iper-2018</strain>
    </source>
</reference>
<dbReference type="Proteomes" id="UP000805193">
    <property type="component" value="Unassembled WGS sequence"/>
</dbReference>
<evidence type="ECO:0000313" key="1">
    <source>
        <dbReference type="EMBL" id="KAG0421287.1"/>
    </source>
</evidence>
<organism evidence="1 2">
    <name type="scientific">Ixodes persulcatus</name>
    <name type="common">Taiga tick</name>
    <dbReference type="NCBI Taxonomy" id="34615"/>
    <lineage>
        <taxon>Eukaryota</taxon>
        <taxon>Metazoa</taxon>
        <taxon>Ecdysozoa</taxon>
        <taxon>Arthropoda</taxon>
        <taxon>Chelicerata</taxon>
        <taxon>Arachnida</taxon>
        <taxon>Acari</taxon>
        <taxon>Parasitiformes</taxon>
        <taxon>Ixodida</taxon>
        <taxon>Ixodoidea</taxon>
        <taxon>Ixodidae</taxon>
        <taxon>Ixodinae</taxon>
        <taxon>Ixodes</taxon>
    </lineage>
</organism>